<dbReference type="EMBL" id="CADEAL010001347">
    <property type="protein sequence ID" value="CAB1431569.1"/>
    <property type="molecule type" value="Genomic_DNA"/>
</dbReference>
<keyword evidence="2" id="KW-1185">Reference proteome</keyword>
<dbReference type="Proteomes" id="UP001153269">
    <property type="component" value="Unassembled WGS sequence"/>
</dbReference>
<proteinExistence type="predicted"/>
<name>A0A9N7YPB4_PLEPL</name>
<sequence>MQLRKPDGEDEQVCCEALEVMNTVFCPHCHGSGHTSEEKAWQTFIIDCCCTCHSKTRLRGQGRLVWRRPSWRATLGYHKNFYFRHQRRSNYIGCEKEERISLRFETLTEVEYLLRWGPRPNKGFVGLKTLGPPVNMKLCHSAAVHESSIRNGILAIEGHRQLCGR</sequence>
<evidence type="ECO:0000313" key="1">
    <source>
        <dbReference type="EMBL" id="CAB1431569.1"/>
    </source>
</evidence>
<evidence type="ECO:0000313" key="2">
    <source>
        <dbReference type="Proteomes" id="UP001153269"/>
    </source>
</evidence>
<protein>
    <submittedName>
        <fullName evidence="1">Uncharacterized protein</fullName>
    </submittedName>
</protein>
<comment type="caution">
    <text evidence="1">The sequence shown here is derived from an EMBL/GenBank/DDBJ whole genome shotgun (WGS) entry which is preliminary data.</text>
</comment>
<dbReference type="AlphaFoldDB" id="A0A9N7YPB4"/>
<reference evidence="1" key="1">
    <citation type="submission" date="2020-03" db="EMBL/GenBank/DDBJ databases">
        <authorList>
            <person name="Weist P."/>
        </authorList>
    </citation>
    <scope>NUCLEOTIDE SEQUENCE</scope>
</reference>
<gene>
    <name evidence="1" type="ORF">PLEPLA_LOCUS19626</name>
</gene>
<organism evidence="1 2">
    <name type="scientific">Pleuronectes platessa</name>
    <name type="common">European plaice</name>
    <dbReference type="NCBI Taxonomy" id="8262"/>
    <lineage>
        <taxon>Eukaryota</taxon>
        <taxon>Metazoa</taxon>
        <taxon>Chordata</taxon>
        <taxon>Craniata</taxon>
        <taxon>Vertebrata</taxon>
        <taxon>Euteleostomi</taxon>
        <taxon>Actinopterygii</taxon>
        <taxon>Neopterygii</taxon>
        <taxon>Teleostei</taxon>
        <taxon>Neoteleostei</taxon>
        <taxon>Acanthomorphata</taxon>
        <taxon>Carangaria</taxon>
        <taxon>Pleuronectiformes</taxon>
        <taxon>Pleuronectoidei</taxon>
        <taxon>Pleuronectidae</taxon>
        <taxon>Pleuronectes</taxon>
    </lineage>
</organism>
<accession>A0A9N7YPB4</accession>